<sequence length="82" mass="9485">MPSEIVTADPRTQTFEWGQQALFAAFAQGTSVEGMIYSGVLFVLVFLWTAIGLWFTIFLDIIFATLFMFNLARAIYHWWRGR</sequence>
<gene>
    <name evidence="1" type="ORF">AArcSt2_15390</name>
</gene>
<keyword evidence="1" id="KW-0614">Plasmid</keyword>
<protein>
    <submittedName>
        <fullName evidence="1">Uncharacterized protein</fullName>
    </submittedName>
</protein>
<dbReference type="EMBL" id="JAKRVX010000010">
    <property type="protein sequence ID" value="MCL9818325.1"/>
    <property type="molecule type" value="Genomic_DNA"/>
</dbReference>
<evidence type="ECO:0000313" key="2">
    <source>
        <dbReference type="Proteomes" id="UP001203207"/>
    </source>
</evidence>
<dbReference type="RefSeq" id="WP_250586012.1">
    <property type="nucleotide sequence ID" value="NZ_JAKRVX010000010.1"/>
</dbReference>
<comment type="caution">
    <text evidence="1">The sequence shown here is derived from an EMBL/GenBank/DDBJ whole genome shotgun (WGS) entry which is preliminary data.</text>
</comment>
<reference evidence="1" key="1">
    <citation type="journal article" date="2022" name="Syst. Appl. Microbiol.">
        <title>Natronocalculus amylovorans gen. nov., sp. nov., and Natranaeroarchaeum aerophilus sp. nov., dominant culturable amylolytic natronoarchaea from hypersaline soda lakes in southwestern Siberia.</title>
        <authorList>
            <person name="Sorokin D.Y."/>
            <person name="Elcheninov A.G."/>
            <person name="Khizhniak T.V."/>
            <person name="Koenen M."/>
            <person name="Bale N.J."/>
            <person name="Damste J.S.S."/>
            <person name="Kublanov I.V."/>
        </authorList>
    </citation>
    <scope>NUCLEOTIDE SEQUENCE</scope>
    <source>
        <strain evidence="1">AArc-St2</strain>
    </source>
</reference>
<proteinExistence type="predicted"/>
<evidence type="ECO:0000313" key="1">
    <source>
        <dbReference type="EMBL" id="MCL9818325.1"/>
    </source>
</evidence>
<accession>A0AAE3FZZ3</accession>
<keyword evidence="2" id="KW-1185">Reference proteome</keyword>
<dbReference type="Proteomes" id="UP001203207">
    <property type="component" value="Unassembled WGS sequence"/>
</dbReference>
<reference evidence="1" key="2">
    <citation type="submission" date="2022-02" db="EMBL/GenBank/DDBJ databases">
        <authorList>
            <person name="Elcheninov A.G."/>
            <person name="Sorokin D.Y."/>
            <person name="Kublanov I.V."/>
        </authorList>
    </citation>
    <scope>NUCLEOTIDE SEQUENCE</scope>
    <source>
        <strain evidence="1">AArc-St2</strain>
        <plasmid evidence="1">pAArc-St2</plasmid>
    </source>
</reference>
<geneLocation type="plasmid" evidence="1">
    <name>pAArc-St2</name>
</geneLocation>
<name>A0AAE3FZZ3_9EURY</name>
<dbReference type="AlphaFoldDB" id="A0AAE3FZZ3"/>
<organism evidence="1 2">
    <name type="scientific">Natronocalculus amylovorans</name>
    <dbReference type="NCBI Taxonomy" id="2917812"/>
    <lineage>
        <taxon>Archaea</taxon>
        <taxon>Methanobacteriati</taxon>
        <taxon>Methanobacteriota</taxon>
        <taxon>Stenosarchaea group</taxon>
        <taxon>Halobacteria</taxon>
        <taxon>Halobacteriales</taxon>
        <taxon>Haloferacaceae</taxon>
        <taxon>Natronocalculus</taxon>
    </lineage>
</organism>